<dbReference type="Proteomes" id="UP000541033">
    <property type="component" value="Unassembled WGS sequence"/>
</dbReference>
<evidence type="ECO:0000313" key="1">
    <source>
        <dbReference type="EMBL" id="NIH55008.1"/>
    </source>
</evidence>
<sequence>MSQPHVHGAHLVGSINLPDAAQVFRAVSSQLGGHVRRIPDGEVGERYYWIQFQSARMEQADGLTRLPIEPIYIRGQFDARPLMLVEGYDAEQLAFPSLGYAEAARESYGVFRALRDAGEIAAGTRFQVSLPTPAGVVGSFVLPKDQAAVEAPYERALFAELEQILASIPHEDLAIQWDTALEFALIEQVSIRDRTLTAWWENVIEGVVERAVRQAGQVPAGVEVGYHLCYGDVEEAHFVQPKDAGNLAAVLRGILTSATRPINWVHLPVPIERDDAAYFAPLIGLQVPVETEIFLGLLHHEDGVDGAARRIAAASEALSEFGVATECGFGRGPAERTAELLQLHSDVLSV</sequence>
<dbReference type="AlphaFoldDB" id="A0A7X5R3J3"/>
<gene>
    <name evidence="1" type="ORF">FHX76_002923</name>
</gene>
<dbReference type="RefSeq" id="WP_167151871.1">
    <property type="nucleotide sequence ID" value="NZ_JAAMOX010000003.1"/>
</dbReference>
<proteinExistence type="predicted"/>
<keyword evidence="2" id="KW-1185">Reference proteome</keyword>
<dbReference type="InterPro" id="IPR038071">
    <property type="entry name" value="UROD/MetE-like_sf"/>
</dbReference>
<name>A0A7X5R3J3_9MICO</name>
<protein>
    <recommendedName>
        <fullName evidence="3">Methionine synthase</fullName>
    </recommendedName>
</protein>
<evidence type="ECO:0000313" key="2">
    <source>
        <dbReference type="Proteomes" id="UP000541033"/>
    </source>
</evidence>
<reference evidence="1 2" key="1">
    <citation type="submission" date="2020-02" db="EMBL/GenBank/DDBJ databases">
        <title>Sequencing the genomes of 1000 actinobacteria strains.</title>
        <authorList>
            <person name="Klenk H.-P."/>
        </authorList>
    </citation>
    <scope>NUCLEOTIDE SEQUENCE [LARGE SCALE GENOMIC DNA]</scope>
    <source>
        <strain evidence="1 2">DSM 27960</strain>
    </source>
</reference>
<organism evidence="1 2">
    <name type="scientific">Lysinibacter cavernae</name>
    <dbReference type="NCBI Taxonomy" id="1640652"/>
    <lineage>
        <taxon>Bacteria</taxon>
        <taxon>Bacillati</taxon>
        <taxon>Actinomycetota</taxon>
        <taxon>Actinomycetes</taxon>
        <taxon>Micrococcales</taxon>
        <taxon>Microbacteriaceae</taxon>
        <taxon>Lysinibacter</taxon>
    </lineage>
</organism>
<dbReference type="EMBL" id="JAAMOX010000003">
    <property type="protein sequence ID" value="NIH55008.1"/>
    <property type="molecule type" value="Genomic_DNA"/>
</dbReference>
<comment type="caution">
    <text evidence="1">The sequence shown here is derived from an EMBL/GenBank/DDBJ whole genome shotgun (WGS) entry which is preliminary data.</text>
</comment>
<dbReference type="Gene3D" id="3.20.20.210">
    <property type="match status" value="1"/>
</dbReference>
<accession>A0A7X5R3J3</accession>
<dbReference type="SUPFAM" id="SSF51726">
    <property type="entry name" value="UROD/MetE-like"/>
    <property type="match status" value="1"/>
</dbReference>
<evidence type="ECO:0008006" key="3">
    <source>
        <dbReference type="Google" id="ProtNLM"/>
    </source>
</evidence>